<protein>
    <submittedName>
        <fullName evidence="1">Uncharacterized protein</fullName>
    </submittedName>
</protein>
<sequence>MLLPDMLGYSVNPVFRHCVLQFNKWSSLTITRGVR</sequence>
<gene>
    <name evidence="1" type="ORF">AGR13a_Lc90457</name>
</gene>
<organism evidence="1 2">
    <name type="scientific">Agrobacterium genomosp. 13 str. CFBP 6927</name>
    <dbReference type="NCBI Taxonomy" id="1183428"/>
    <lineage>
        <taxon>Bacteria</taxon>
        <taxon>Pseudomonadati</taxon>
        <taxon>Pseudomonadota</taxon>
        <taxon>Alphaproteobacteria</taxon>
        <taxon>Hyphomicrobiales</taxon>
        <taxon>Rhizobiaceae</taxon>
        <taxon>Rhizobium/Agrobacterium group</taxon>
        <taxon>Agrobacterium</taxon>
        <taxon>Agrobacterium tumefaciens complex</taxon>
    </lineage>
</organism>
<accession>A0ABP2BRS5</accession>
<keyword evidence="2" id="KW-1185">Reference proteome</keyword>
<dbReference type="Proteomes" id="UP000191812">
    <property type="component" value="Unassembled WGS sequence"/>
</dbReference>
<proteinExistence type="predicted"/>
<evidence type="ECO:0000313" key="1">
    <source>
        <dbReference type="EMBL" id="CUX66614.1"/>
    </source>
</evidence>
<comment type="caution">
    <text evidence="1">The sequence shown here is derived from an EMBL/GenBank/DDBJ whole genome shotgun (WGS) entry which is preliminary data.</text>
</comment>
<reference evidence="1 2" key="1">
    <citation type="submission" date="2016-01" db="EMBL/GenBank/DDBJ databases">
        <authorList>
            <person name="Regsiter A."/>
            <person name="william w."/>
        </authorList>
    </citation>
    <scope>NUCLEOTIDE SEQUENCE [LARGE SCALE GENOMIC DNA]</scope>
    <source>
        <strain evidence="1 2">CFBP 6927</strain>
    </source>
</reference>
<evidence type="ECO:0000313" key="2">
    <source>
        <dbReference type="Proteomes" id="UP000191812"/>
    </source>
</evidence>
<dbReference type="EMBL" id="FBWH01000048">
    <property type="protein sequence ID" value="CUX66614.1"/>
    <property type="molecule type" value="Genomic_DNA"/>
</dbReference>
<name>A0ABP2BRS5_9HYPH</name>